<accession>A0AAV0VNS2</accession>
<dbReference type="Proteomes" id="UP001160148">
    <property type="component" value="Unassembled WGS sequence"/>
</dbReference>
<evidence type="ECO:0000313" key="1">
    <source>
        <dbReference type="EMBL" id="CAI6344872.1"/>
    </source>
</evidence>
<evidence type="ECO:0000313" key="2">
    <source>
        <dbReference type="Proteomes" id="UP001160148"/>
    </source>
</evidence>
<sequence>MLQNNNNVYLNVFIIRLQGIQCCEPCLMDWMNEDDPDDEIIKCLKCNTPIKAAAHVLSGMGLKQFYKLVERNDKKIKKNGHFVYPVVGKVQMYQLFVDFDRNNEDLADERIQKP</sequence>
<dbReference type="EMBL" id="CARXXK010000001">
    <property type="protein sequence ID" value="CAI6344872.1"/>
    <property type="molecule type" value="Genomic_DNA"/>
</dbReference>
<organism evidence="1 2">
    <name type="scientific">Macrosiphum euphorbiae</name>
    <name type="common">potato aphid</name>
    <dbReference type="NCBI Taxonomy" id="13131"/>
    <lineage>
        <taxon>Eukaryota</taxon>
        <taxon>Metazoa</taxon>
        <taxon>Ecdysozoa</taxon>
        <taxon>Arthropoda</taxon>
        <taxon>Hexapoda</taxon>
        <taxon>Insecta</taxon>
        <taxon>Pterygota</taxon>
        <taxon>Neoptera</taxon>
        <taxon>Paraneoptera</taxon>
        <taxon>Hemiptera</taxon>
        <taxon>Sternorrhyncha</taxon>
        <taxon>Aphidomorpha</taxon>
        <taxon>Aphidoidea</taxon>
        <taxon>Aphididae</taxon>
        <taxon>Macrosiphini</taxon>
        <taxon>Macrosiphum</taxon>
    </lineage>
</organism>
<name>A0AAV0VNS2_9HEMI</name>
<protein>
    <submittedName>
        <fullName evidence="1">Uncharacterized protein</fullName>
    </submittedName>
</protein>
<dbReference type="AlphaFoldDB" id="A0AAV0VNS2"/>
<reference evidence="1 2" key="1">
    <citation type="submission" date="2023-01" db="EMBL/GenBank/DDBJ databases">
        <authorList>
            <person name="Whitehead M."/>
        </authorList>
    </citation>
    <scope>NUCLEOTIDE SEQUENCE [LARGE SCALE GENOMIC DNA]</scope>
</reference>
<keyword evidence="2" id="KW-1185">Reference proteome</keyword>
<gene>
    <name evidence="1" type="ORF">MEUPH1_LOCUS1950</name>
</gene>
<comment type="caution">
    <text evidence="1">The sequence shown here is derived from an EMBL/GenBank/DDBJ whole genome shotgun (WGS) entry which is preliminary data.</text>
</comment>
<proteinExistence type="predicted"/>